<dbReference type="Gene3D" id="3.40.50.2300">
    <property type="match status" value="1"/>
</dbReference>
<keyword evidence="3" id="KW-0805">Transcription regulation</keyword>
<feature type="domain" description="Response regulatory" evidence="6">
    <location>
        <begin position="18"/>
        <end position="131"/>
    </location>
</feature>
<evidence type="ECO:0000259" key="7">
    <source>
        <dbReference type="PROSITE" id="PS50112"/>
    </source>
</evidence>
<dbReference type="InterPro" id="IPR007050">
    <property type="entry name" value="HTH_bacterioopsin"/>
</dbReference>
<keyword evidence="9" id="KW-1185">Reference proteome</keyword>
<dbReference type="Pfam" id="PF13185">
    <property type="entry name" value="GAF_2"/>
    <property type="match status" value="2"/>
</dbReference>
<dbReference type="EMBL" id="FNFE01000005">
    <property type="protein sequence ID" value="SDK61317.1"/>
    <property type="molecule type" value="Genomic_DNA"/>
</dbReference>
<dbReference type="CDD" id="cd00156">
    <property type="entry name" value="REC"/>
    <property type="match status" value="1"/>
</dbReference>
<dbReference type="InterPro" id="IPR029016">
    <property type="entry name" value="GAF-like_dom_sf"/>
</dbReference>
<dbReference type="SUPFAM" id="SSF55785">
    <property type="entry name" value="PYP-like sensor domain (PAS domain)"/>
    <property type="match status" value="1"/>
</dbReference>
<dbReference type="Pfam" id="PF00072">
    <property type="entry name" value="Response_reg"/>
    <property type="match status" value="1"/>
</dbReference>
<dbReference type="PANTHER" id="PTHR34236">
    <property type="entry name" value="DIMETHYL SULFOXIDE REDUCTASE TRANSCRIPTIONAL ACTIVATOR"/>
    <property type="match status" value="1"/>
</dbReference>
<dbReference type="Gene3D" id="3.30.450.20">
    <property type="entry name" value="PAS domain"/>
    <property type="match status" value="1"/>
</dbReference>
<keyword evidence="4" id="KW-0804">Transcription</keyword>
<dbReference type="CDD" id="cd00130">
    <property type="entry name" value="PAS"/>
    <property type="match status" value="1"/>
</dbReference>
<feature type="domain" description="PAS" evidence="7">
    <location>
        <begin position="159"/>
        <end position="212"/>
    </location>
</feature>
<dbReference type="SMART" id="SM00065">
    <property type="entry name" value="GAF"/>
    <property type="match status" value="2"/>
</dbReference>
<dbReference type="InterPro" id="IPR001789">
    <property type="entry name" value="Sig_transdc_resp-reg_receiver"/>
</dbReference>
<dbReference type="AlphaFoldDB" id="A0A1G9DBW9"/>
<dbReference type="GO" id="GO:0016301">
    <property type="term" value="F:kinase activity"/>
    <property type="evidence" value="ECO:0007669"/>
    <property type="project" value="UniProtKB-KW"/>
</dbReference>
<dbReference type="InterPro" id="IPR011006">
    <property type="entry name" value="CheY-like_superfamily"/>
</dbReference>
<dbReference type="InterPro" id="IPR000014">
    <property type="entry name" value="PAS"/>
</dbReference>
<evidence type="ECO:0000313" key="8">
    <source>
        <dbReference type="EMBL" id="SDK61317.1"/>
    </source>
</evidence>
<dbReference type="RefSeq" id="WP_090309984.1">
    <property type="nucleotide sequence ID" value="NZ_FNFE01000005.1"/>
</dbReference>
<evidence type="ECO:0000256" key="2">
    <source>
        <dbReference type="ARBA" id="ARBA00022777"/>
    </source>
</evidence>
<evidence type="ECO:0000313" key="9">
    <source>
        <dbReference type="Proteomes" id="UP000198882"/>
    </source>
</evidence>
<dbReference type="SMART" id="SM00448">
    <property type="entry name" value="REC"/>
    <property type="match status" value="1"/>
</dbReference>
<dbReference type="Pfam" id="PF15915">
    <property type="entry name" value="BAT"/>
    <property type="match status" value="1"/>
</dbReference>
<evidence type="ECO:0000259" key="6">
    <source>
        <dbReference type="PROSITE" id="PS50110"/>
    </source>
</evidence>
<dbReference type="Pfam" id="PF04967">
    <property type="entry name" value="HTH_10"/>
    <property type="match status" value="1"/>
</dbReference>
<protein>
    <submittedName>
        <fullName evidence="8">PAS domain S-box-containing protein</fullName>
    </submittedName>
</protein>
<dbReference type="PANTHER" id="PTHR34236:SF1">
    <property type="entry name" value="DIMETHYL SULFOXIDE REDUCTASE TRANSCRIPTIONAL ACTIVATOR"/>
    <property type="match status" value="1"/>
</dbReference>
<gene>
    <name evidence="8" type="ORF">SAMN04515672_3512</name>
</gene>
<dbReference type="NCBIfam" id="TIGR00229">
    <property type="entry name" value="sensory_box"/>
    <property type="match status" value="1"/>
</dbReference>
<dbReference type="InterPro" id="IPR013656">
    <property type="entry name" value="PAS_4"/>
</dbReference>
<dbReference type="OrthoDB" id="342253at2157"/>
<organism evidence="8 9">
    <name type="scientific">Natronorubrum texcoconense</name>
    <dbReference type="NCBI Taxonomy" id="1095776"/>
    <lineage>
        <taxon>Archaea</taxon>
        <taxon>Methanobacteriati</taxon>
        <taxon>Methanobacteriota</taxon>
        <taxon>Stenosarchaea group</taxon>
        <taxon>Halobacteria</taxon>
        <taxon>Halobacteriales</taxon>
        <taxon>Natrialbaceae</taxon>
        <taxon>Natronorubrum</taxon>
    </lineage>
</organism>
<dbReference type="InterPro" id="IPR031803">
    <property type="entry name" value="BAT_GAF/HTH-assoc"/>
</dbReference>
<sequence>MSSTTPSRGSSRSNESIRVLFVDAGSTTAEAVKPVFEGEFGIDVTIASRTEDVLRSLETVDCVVSEIRPPAFDGLDVLRDVRKSAPGLPYIVFSEVRTAELVGEALSAGATDYLRADADDAGYWVLASRVATTVAHYQQRTDVDRSKAPDTDVLDGSCLLDESLRFVAVSTSYAELHGYDPEQLVGEPWAAVFADNSATELDDVVERVQSQGSAVGETTARSGDGRTFSALVSLASVTRKRYVCTVSDRGHRPTVAGGDNGTIGLERALARVETLFTTRFGDETSTVRDLCEAVVETIENENESAAVAIYLYDENVDALRRRAVTPRFDDAAVALPFDEESTAVWNAFVERKPALVADVHTGPKDPVRDPATARALVTPIGTHGVLVAGTLEGARPTPLDHAFVRLVGTTTGLALDRLDARRRLDACERRLEAATVSAERLDSTVELVRGVARVIGEAWTRDELETRICEQLVSSERYAFARIATLDEVDEEIRDRAWAGSEKRYLESLDSSVSVLVEQNEPMAGAIRTLESRVVRQMPTGPTDERWRQDAITRGYRSVVGVPLVFRERAYGGLTVYSERPSAFDETEREIFEALARWVAHAMHAIETRAALVGRGEVELEFDIRDRGIQFLEWARKTGCTVEFETVVSRPNGSIHGFFTTDGVSAETVLELANRSPSVAETRLVTSRGDEHLFECTYTEDSVVAHLLEYGVVPKAISTSEAGGHLVVSLPEHANVREFVDFFTRLYPDSTLVRRQDHEFVDEPSYGFRSELESALTAKQFEALETAFASGYFEIPRDTTGEETAEGLGISQPTFNNHLRMAQRKLLSMVFADETDRDE</sequence>
<evidence type="ECO:0000256" key="4">
    <source>
        <dbReference type="ARBA" id="ARBA00023163"/>
    </source>
</evidence>
<evidence type="ECO:0000256" key="1">
    <source>
        <dbReference type="ARBA" id="ARBA00022679"/>
    </source>
</evidence>
<accession>A0A1G9DBW9</accession>
<dbReference type="GO" id="GO:0000160">
    <property type="term" value="P:phosphorelay signal transduction system"/>
    <property type="evidence" value="ECO:0007669"/>
    <property type="project" value="InterPro"/>
</dbReference>
<keyword evidence="1" id="KW-0808">Transferase</keyword>
<dbReference type="PROSITE" id="PS50110">
    <property type="entry name" value="RESPONSE_REGULATORY"/>
    <property type="match status" value="1"/>
</dbReference>
<dbReference type="InterPro" id="IPR003018">
    <property type="entry name" value="GAF"/>
</dbReference>
<evidence type="ECO:0000256" key="3">
    <source>
        <dbReference type="ARBA" id="ARBA00023015"/>
    </source>
</evidence>
<dbReference type="STRING" id="1095776.SAMN04515672_3512"/>
<dbReference type="PROSITE" id="PS50112">
    <property type="entry name" value="PAS"/>
    <property type="match status" value="1"/>
</dbReference>
<dbReference type="Pfam" id="PF08448">
    <property type="entry name" value="PAS_4"/>
    <property type="match status" value="1"/>
</dbReference>
<dbReference type="Proteomes" id="UP000198882">
    <property type="component" value="Unassembled WGS sequence"/>
</dbReference>
<reference evidence="9" key="1">
    <citation type="submission" date="2016-10" db="EMBL/GenBank/DDBJ databases">
        <authorList>
            <person name="Varghese N."/>
            <person name="Submissions S."/>
        </authorList>
    </citation>
    <scope>NUCLEOTIDE SEQUENCE [LARGE SCALE GENOMIC DNA]</scope>
    <source>
        <strain evidence="9">B4,CECT 8067,JCM 17497</strain>
    </source>
</reference>
<dbReference type="Gene3D" id="3.30.450.40">
    <property type="match status" value="2"/>
</dbReference>
<evidence type="ECO:0000256" key="5">
    <source>
        <dbReference type="PROSITE-ProRule" id="PRU00169"/>
    </source>
</evidence>
<keyword evidence="2" id="KW-0418">Kinase</keyword>
<dbReference type="InterPro" id="IPR035965">
    <property type="entry name" value="PAS-like_dom_sf"/>
</dbReference>
<comment type="caution">
    <text evidence="5">Lacks conserved residue(s) required for the propagation of feature annotation.</text>
</comment>
<dbReference type="SUPFAM" id="SSF55781">
    <property type="entry name" value="GAF domain-like"/>
    <property type="match status" value="2"/>
</dbReference>
<proteinExistence type="predicted"/>
<name>A0A1G9DBW9_9EURY</name>
<dbReference type="SUPFAM" id="SSF52172">
    <property type="entry name" value="CheY-like"/>
    <property type="match status" value="1"/>
</dbReference>